<name>A0AAV4PCN8_9ARAC</name>
<proteinExistence type="predicted"/>
<keyword evidence="3" id="KW-1185">Reference proteome</keyword>
<protein>
    <submittedName>
        <fullName evidence="2">Uncharacterized protein</fullName>
    </submittedName>
</protein>
<evidence type="ECO:0000313" key="3">
    <source>
        <dbReference type="Proteomes" id="UP001054837"/>
    </source>
</evidence>
<dbReference type="Proteomes" id="UP001054837">
    <property type="component" value="Unassembled WGS sequence"/>
</dbReference>
<dbReference type="AlphaFoldDB" id="A0AAV4PCN8"/>
<dbReference type="EMBL" id="BPLQ01002442">
    <property type="protein sequence ID" value="GIX92892.1"/>
    <property type="molecule type" value="Genomic_DNA"/>
</dbReference>
<evidence type="ECO:0000256" key="1">
    <source>
        <dbReference type="SAM" id="MobiDB-lite"/>
    </source>
</evidence>
<sequence>MTFRACARAATFPAPIRPSPDRWEEGEGGDVLPRNGTRKRIESRCKVGSNPDQGRDWERNSEPQLSIPVNIGLTPHPSRSNLRFFSRFLHLSVSLAAKVYKNRALFFFR</sequence>
<reference evidence="2 3" key="1">
    <citation type="submission" date="2021-06" db="EMBL/GenBank/DDBJ databases">
        <title>Caerostris darwini draft genome.</title>
        <authorList>
            <person name="Kono N."/>
            <person name="Arakawa K."/>
        </authorList>
    </citation>
    <scope>NUCLEOTIDE SEQUENCE [LARGE SCALE GENOMIC DNA]</scope>
</reference>
<feature type="region of interest" description="Disordered" evidence="1">
    <location>
        <begin position="16"/>
        <end position="61"/>
    </location>
</feature>
<comment type="caution">
    <text evidence="2">The sequence shown here is derived from an EMBL/GenBank/DDBJ whole genome shotgun (WGS) entry which is preliminary data.</text>
</comment>
<accession>A0AAV4PCN8</accession>
<evidence type="ECO:0000313" key="2">
    <source>
        <dbReference type="EMBL" id="GIX92892.1"/>
    </source>
</evidence>
<organism evidence="2 3">
    <name type="scientific">Caerostris darwini</name>
    <dbReference type="NCBI Taxonomy" id="1538125"/>
    <lineage>
        <taxon>Eukaryota</taxon>
        <taxon>Metazoa</taxon>
        <taxon>Ecdysozoa</taxon>
        <taxon>Arthropoda</taxon>
        <taxon>Chelicerata</taxon>
        <taxon>Arachnida</taxon>
        <taxon>Araneae</taxon>
        <taxon>Araneomorphae</taxon>
        <taxon>Entelegynae</taxon>
        <taxon>Araneoidea</taxon>
        <taxon>Araneidae</taxon>
        <taxon>Caerostris</taxon>
    </lineage>
</organism>
<gene>
    <name evidence="2" type="ORF">CDAR_594821</name>
</gene>